<sequence>MANRKRDAGREAQAKKGWWQSHKWLVFRRISQLLVLAMFLSGPWFGVWILHGNYSSSLLLDTVPLTDPLITLESLASGYLPGISALVGAAIVFGVYALLGKRIFCSWVCPVNPVTDAAAWLRRKFDFNQSATIPRNIRYVLLVVILIGSAITGTLLWEWLNPVSLMGRSLIFGFGSGALVLVALFLFDLLVVEHGWCGHLCPLGALYGVAGCKGALVVTAENKENCSRCMDCFHICPEPQVLRAPVLDKQAPAQISDKDCITCGRCIDVCSEDVFKITLRWSSGAKSWKILSWKRRSAVGWLEWPLL</sequence>
<keyword evidence="4" id="KW-0677">Repeat</keyword>
<keyword evidence="3" id="KW-0479">Metal-binding</keyword>
<dbReference type="PANTHER" id="PTHR30176:SF3">
    <property type="entry name" value="FERREDOXIN-TYPE PROTEIN NAPH"/>
    <property type="match status" value="1"/>
</dbReference>
<evidence type="ECO:0000259" key="9">
    <source>
        <dbReference type="PROSITE" id="PS51379"/>
    </source>
</evidence>
<evidence type="ECO:0000256" key="5">
    <source>
        <dbReference type="ARBA" id="ARBA00022982"/>
    </source>
</evidence>
<keyword evidence="6" id="KW-0408">Iron</keyword>
<dbReference type="PROSITE" id="PS51379">
    <property type="entry name" value="4FE4S_FER_2"/>
    <property type="match status" value="1"/>
</dbReference>
<dbReference type="InterPro" id="IPR017896">
    <property type="entry name" value="4Fe4S_Fe-S-bd"/>
</dbReference>
<gene>
    <name evidence="10" type="primary">napH</name>
    <name evidence="10" type="ORF">KOF27_05775</name>
</gene>
<keyword evidence="8" id="KW-0812">Transmembrane</keyword>
<feature type="transmembrane region" description="Helical" evidence="8">
    <location>
        <begin position="139"/>
        <end position="157"/>
    </location>
</feature>
<feature type="domain" description="4Fe-4S ferredoxin-type" evidence="9">
    <location>
        <begin position="251"/>
        <end position="280"/>
    </location>
</feature>
<keyword evidence="7" id="KW-0411">Iron-sulfur</keyword>
<dbReference type="Gene3D" id="3.30.70.20">
    <property type="match status" value="1"/>
</dbReference>
<keyword evidence="8" id="KW-1133">Transmembrane helix</keyword>
<keyword evidence="1" id="KW-0813">Transport</keyword>
<keyword evidence="5" id="KW-0249">Electron transport</keyword>
<feature type="transmembrane region" description="Helical" evidence="8">
    <location>
        <begin position="169"/>
        <end position="192"/>
    </location>
</feature>
<evidence type="ECO:0000256" key="1">
    <source>
        <dbReference type="ARBA" id="ARBA00022448"/>
    </source>
</evidence>
<dbReference type="SUPFAM" id="SSF54862">
    <property type="entry name" value="4Fe-4S ferredoxins"/>
    <property type="match status" value="1"/>
</dbReference>
<dbReference type="NCBIfam" id="TIGR02163">
    <property type="entry name" value="napH"/>
    <property type="match status" value="1"/>
</dbReference>
<proteinExistence type="predicted"/>
<name>A0AAJ4TJE1_PRORE</name>
<dbReference type="InterPro" id="IPR051684">
    <property type="entry name" value="Electron_Trans/Redox"/>
</dbReference>
<dbReference type="GO" id="GO:0051539">
    <property type="term" value="F:4 iron, 4 sulfur cluster binding"/>
    <property type="evidence" value="ECO:0007669"/>
    <property type="project" value="UniProtKB-KW"/>
</dbReference>
<dbReference type="PANTHER" id="PTHR30176">
    <property type="entry name" value="FERREDOXIN-TYPE PROTEIN NAPH"/>
    <property type="match status" value="1"/>
</dbReference>
<organism evidence="10 11">
    <name type="scientific">Providencia rettgeri</name>
    <dbReference type="NCBI Taxonomy" id="587"/>
    <lineage>
        <taxon>Bacteria</taxon>
        <taxon>Pseudomonadati</taxon>
        <taxon>Pseudomonadota</taxon>
        <taxon>Gammaproteobacteria</taxon>
        <taxon>Enterobacterales</taxon>
        <taxon>Morganellaceae</taxon>
        <taxon>Providencia</taxon>
    </lineage>
</organism>
<keyword evidence="8" id="KW-0472">Membrane</keyword>
<dbReference type="AlphaFoldDB" id="A0AAJ4TJE1"/>
<evidence type="ECO:0000256" key="6">
    <source>
        <dbReference type="ARBA" id="ARBA00023004"/>
    </source>
</evidence>
<protein>
    <submittedName>
        <fullName evidence="10">Quinol dehydrogenase ferredoxin subunit NapH</fullName>
    </submittedName>
</protein>
<accession>A0AAJ4TJE1</accession>
<feature type="transmembrane region" description="Helical" evidence="8">
    <location>
        <begin position="33"/>
        <end position="51"/>
    </location>
</feature>
<evidence type="ECO:0000256" key="8">
    <source>
        <dbReference type="SAM" id="Phobius"/>
    </source>
</evidence>
<dbReference type="NCBIfam" id="NF007013">
    <property type="entry name" value="PRK09477.1"/>
    <property type="match status" value="1"/>
</dbReference>
<evidence type="ECO:0000256" key="3">
    <source>
        <dbReference type="ARBA" id="ARBA00022723"/>
    </source>
</evidence>
<evidence type="ECO:0000313" key="11">
    <source>
        <dbReference type="Proteomes" id="UP000682358"/>
    </source>
</evidence>
<evidence type="ECO:0000256" key="7">
    <source>
        <dbReference type="ARBA" id="ARBA00023014"/>
    </source>
</evidence>
<dbReference type="Pfam" id="PF12801">
    <property type="entry name" value="Fer4_5"/>
    <property type="match status" value="2"/>
</dbReference>
<dbReference type="InterPro" id="IPR011886">
    <property type="entry name" value="NapH_MauN"/>
</dbReference>
<reference evidence="10" key="1">
    <citation type="submission" date="2021-06" db="EMBL/GenBank/DDBJ databases">
        <title>Emergence of genetically related NDM-1-producing Providencia rettgeri strains in Argentina.</title>
        <authorList>
            <person name="Pasteran F."/>
            <person name="Meo A."/>
            <person name="Gomez S."/>
            <person name="Derdoy L."/>
            <person name="Albronoz E."/>
            <person name="Faccone D."/>
            <person name="Guerriero L."/>
            <person name="Archuby D."/>
            <person name="Tarzia A."/>
            <person name="Lopez M."/>
            <person name="Corso A."/>
        </authorList>
    </citation>
    <scope>NUCLEOTIDE SEQUENCE</scope>
    <source>
        <strain evidence="10">PreM15628</strain>
    </source>
</reference>
<dbReference type="GO" id="GO:0046872">
    <property type="term" value="F:metal ion binding"/>
    <property type="evidence" value="ECO:0007669"/>
    <property type="project" value="UniProtKB-KW"/>
</dbReference>
<dbReference type="Proteomes" id="UP000682358">
    <property type="component" value="Chromosome"/>
</dbReference>
<evidence type="ECO:0000256" key="4">
    <source>
        <dbReference type="ARBA" id="ARBA00022737"/>
    </source>
</evidence>
<keyword evidence="2" id="KW-0004">4Fe-4S</keyword>
<dbReference type="GO" id="GO:0005886">
    <property type="term" value="C:plasma membrane"/>
    <property type="evidence" value="ECO:0007669"/>
    <property type="project" value="TreeGrafter"/>
</dbReference>
<dbReference type="Pfam" id="PF13237">
    <property type="entry name" value="Fer4_10"/>
    <property type="match status" value="1"/>
</dbReference>
<evidence type="ECO:0000313" key="10">
    <source>
        <dbReference type="EMBL" id="QWQ21840.2"/>
    </source>
</evidence>
<dbReference type="EMBL" id="CP076405">
    <property type="protein sequence ID" value="QWQ21840.2"/>
    <property type="molecule type" value="Genomic_DNA"/>
</dbReference>
<evidence type="ECO:0000256" key="2">
    <source>
        <dbReference type="ARBA" id="ARBA00022485"/>
    </source>
</evidence>
<feature type="transmembrane region" description="Helical" evidence="8">
    <location>
        <begin position="79"/>
        <end position="99"/>
    </location>
</feature>